<protein>
    <submittedName>
        <fullName evidence="2">Alcohol dehydrogenase</fullName>
    </submittedName>
</protein>
<evidence type="ECO:0000313" key="2">
    <source>
        <dbReference type="EMBL" id="AJW29515.1"/>
    </source>
</evidence>
<gene>
    <name evidence="2" type="ORF">pJE1_093</name>
</gene>
<dbReference type="SMART" id="SM00829">
    <property type="entry name" value="PKS_ER"/>
    <property type="match status" value="1"/>
</dbReference>
<keyword evidence="2" id="KW-0614">Plasmid</keyword>
<dbReference type="InterPro" id="IPR013149">
    <property type="entry name" value="ADH-like_C"/>
</dbReference>
<dbReference type="InterPro" id="IPR052711">
    <property type="entry name" value="Zinc_ADH-like"/>
</dbReference>
<dbReference type="GO" id="GO:0016491">
    <property type="term" value="F:oxidoreductase activity"/>
    <property type="evidence" value="ECO:0007669"/>
    <property type="project" value="InterPro"/>
</dbReference>
<dbReference type="RefSeq" id="WP_087573187.1">
    <property type="nucleotide sequence ID" value="NZ_KM017071.1"/>
</dbReference>
<dbReference type="EMBL" id="KM017071">
    <property type="protein sequence ID" value="AJW29515.1"/>
    <property type="molecule type" value="Genomic_DNA"/>
</dbReference>
<feature type="domain" description="Enoyl reductase (ER)" evidence="1">
    <location>
        <begin position="13"/>
        <end position="322"/>
    </location>
</feature>
<dbReference type="PANTHER" id="PTHR45033">
    <property type="match status" value="1"/>
</dbReference>
<reference evidence="2" key="1">
    <citation type="submission" date="2014-06" db="EMBL/GenBank/DDBJ databases">
        <title>Molecular and ecological studies on carbamate pesticide degrading bacteria isolated from agricultural soils.</title>
        <authorList>
            <person name="Kim D.-U."/>
            <person name="Ka J.-O."/>
        </authorList>
    </citation>
    <scope>NUCLEOTIDE SEQUENCE</scope>
    <source>
        <strain evidence="2">JE1</strain>
        <plasmid evidence="2">pJE1</plasmid>
    </source>
</reference>
<dbReference type="PANTHER" id="PTHR45033:SF3">
    <property type="entry name" value="DEHYDROGENASE, PUTATIVE (AFU_ORTHOLOGUE AFUA_2G13270)-RELATED"/>
    <property type="match status" value="1"/>
</dbReference>
<dbReference type="InterPro" id="IPR036291">
    <property type="entry name" value="NAD(P)-bd_dom_sf"/>
</dbReference>
<organism evidence="2">
    <name type="scientific">Sphingomonas sp. JE1</name>
    <dbReference type="NCBI Taxonomy" id="1628059"/>
    <lineage>
        <taxon>Bacteria</taxon>
        <taxon>Pseudomonadati</taxon>
        <taxon>Pseudomonadota</taxon>
        <taxon>Alphaproteobacteria</taxon>
        <taxon>Sphingomonadales</taxon>
        <taxon>Sphingomonadaceae</taxon>
        <taxon>Sphingomonas</taxon>
    </lineage>
</organism>
<dbReference type="Pfam" id="PF00107">
    <property type="entry name" value="ADH_zinc_N"/>
    <property type="match status" value="1"/>
</dbReference>
<dbReference type="SUPFAM" id="SSF51735">
    <property type="entry name" value="NAD(P)-binding Rossmann-fold domains"/>
    <property type="match status" value="1"/>
</dbReference>
<dbReference type="InterPro" id="IPR011032">
    <property type="entry name" value="GroES-like_sf"/>
</dbReference>
<evidence type="ECO:0000259" key="1">
    <source>
        <dbReference type="SMART" id="SM00829"/>
    </source>
</evidence>
<geneLocation type="plasmid" evidence="2">
    <name>pJE1</name>
</geneLocation>
<name>A0A0D4ZZQ0_9SPHN</name>
<sequence>MFAVYADQPDDKNPLNALVIGEQPEPEPQDGWVKVRMIAASLNWHDLWTLRGMGAANGRPERFPMILGCDGVGTLDDGSHVVIYPMVGSPDWKGDETLDPERQNFSEYLQGTMADYAFVPRRNAVPLPEGISTLAGSVLGASWITAYRMLFTHSSMRAGQTMLVQGGLGGVASALIQMGKAAGMRVWTTVRTEEKRALAVKLGAQEAFLDGAPLPGRVDAVFEPVGAATWAHSMAAVKAGGTIVVCGLSSGSYPPLDLARIFIEQITIKGVTAGTLDEFRDMLAFIQTAGIEPHVGHLLPMSEAREGLALMTSGNMKGKIVLQR</sequence>
<dbReference type="AlphaFoldDB" id="A0A0D4ZZQ0"/>
<dbReference type="InterPro" id="IPR013154">
    <property type="entry name" value="ADH-like_N"/>
</dbReference>
<dbReference type="Pfam" id="PF08240">
    <property type="entry name" value="ADH_N"/>
    <property type="match status" value="1"/>
</dbReference>
<dbReference type="Gene3D" id="3.90.180.10">
    <property type="entry name" value="Medium-chain alcohol dehydrogenases, catalytic domain"/>
    <property type="match status" value="1"/>
</dbReference>
<proteinExistence type="predicted"/>
<accession>A0A0D4ZZQ0</accession>
<dbReference type="SUPFAM" id="SSF50129">
    <property type="entry name" value="GroES-like"/>
    <property type="match status" value="1"/>
</dbReference>
<dbReference type="InterPro" id="IPR020843">
    <property type="entry name" value="ER"/>
</dbReference>